<organism evidence="4">
    <name type="scientific">Eremomyces bilateralis CBS 781.70</name>
    <dbReference type="NCBI Taxonomy" id="1392243"/>
    <lineage>
        <taxon>Eukaryota</taxon>
        <taxon>Fungi</taxon>
        <taxon>Dikarya</taxon>
        <taxon>Ascomycota</taxon>
        <taxon>Pezizomycotina</taxon>
        <taxon>Dothideomycetes</taxon>
        <taxon>Dothideomycetes incertae sedis</taxon>
        <taxon>Eremomycetales</taxon>
        <taxon>Eremomycetaceae</taxon>
        <taxon>Eremomyces</taxon>
    </lineage>
</organism>
<gene>
    <name evidence="4 6" type="ORF">P152DRAFT_381459</name>
</gene>
<dbReference type="InterPro" id="IPR027417">
    <property type="entry name" value="P-loop_NTPase"/>
</dbReference>
<accession>A0A6G1GBN9</accession>
<sequence length="473" mass="53693">RRIKEDTATIRNDLHTIRRNTDGIKVLQDTATQHNCETILKWLSPLNFHAQHCDTLRQREDGTGRWFLESNDFIDWFRTSQGTLFCPGVPGAGKTIISAVTIDHLLDIASVDGNSAIAFWYCNYHSQREQTAENLLGATLQQLVQQGRSLPTVVQNLYDQHISKGTRPSIPEVLNALETVSAEYQTIYIVIDALDECDSRIRNTLLGTFDRIRRVTDVRLMVTSRFNPGIESKLKASKKLEIRANEHDIRKYVISQFKELPDFVQDDEELQELIVTRIIVAADGMFLLAHLHFDSLLDKQTKFKLRQALNLLAKGSEAIVHAYNEAVQRVEYQLPGNASLARNAIAWIFCAKASLTSRQLCHALGVERGDTDLNEENIPDIGTVVSLCAGLIVFDEELDLVRLVHYTAYEFLQHIRNAWIPHAEAEFAGVCITYLSFSTFKAGPCSSDDDLERRLREMPFAIYAASYWDKHVQ</sequence>
<evidence type="ECO:0000259" key="2">
    <source>
        <dbReference type="Pfam" id="PF22939"/>
    </source>
</evidence>
<evidence type="ECO:0008006" key="7">
    <source>
        <dbReference type="Google" id="ProtNLM"/>
    </source>
</evidence>
<dbReference type="EMBL" id="ML975151">
    <property type="protein sequence ID" value="KAF1815392.1"/>
    <property type="molecule type" value="Genomic_DNA"/>
</dbReference>
<reference evidence="6" key="2">
    <citation type="submission" date="2020-04" db="EMBL/GenBank/DDBJ databases">
        <authorList>
            <consortium name="NCBI Genome Project"/>
        </authorList>
    </citation>
    <scope>NUCLEOTIDE SEQUENCE</scope>
    <source>
        <strain evidence="6">CBS 781.70</strain>
    </source>
</reference>
<dbReference type="Pfam" id="PF22939">
    <property type="entry name" value="WHD_GPIID"/>
    <property type="match status" value="1"/>
</dbReference>
<dbReference type="OrthoDB" id="195446at2759"/>
<proteinExistence type="predicted"/>
<feature type="domain" description="GPI inositol-deacylase winged helix" evidence="2">
    <location>
        <begin position="339"/>
        <end position="414"/>
    </location>
</feature>
<dbReference type="Pfam" id="PF24883">
    <property type="entry name" value="NPHP3_N"/>
    <property type="match status" value="1"/>
</dbReference>
<feature type="non-terminal residue" evidence="4">
    <location>
        <position position="1"/>
    </location>
</feature>
<dbReference type="GeneID" id="54416303"/>
<dbReference type="SUPFAM" id="SSF52540">
    <property type="entry name" value="P-loop containing nucleoside triphosphate hydrolases"/>
    <property type="match status" value="1"/>
</dbReference>
<dbReference type="AlphaFoldDB" id="A0A6G1GBN9"/>
<dbReference type="Proteomes" id="UP000504638">
    <property type="component" value="Unplaced"/>
</dbReference>
<reference evidence="6" key="3">
    <citation type="submission" date="2025-04" db="UniProtKB">
        <authorList>
            <consortium name="RefSeq"/>
        </authorList>
    </citation>
    <scope>IDENTIFICATION</scope>
    <source>
        <strain evidence="6">CBS 781.70</strain>
    </source>
</reference>
<keyword evidence="5" id="KW-1185">Reference proteome</keyword>
<evidence type="ECO:0000313" key="5">
    <source>
        <dbReference type="Proteomes" id="UP000504638"/>
    </source>
</evidence>
<keyword evidence="1" id="KW-0677">Repeat</keyword>
<evidence type="ECO:0000313" key="6">
    <source>
        <dbReference type="RefSeq" id="XP_033537023.1"/>
    </source>
</evidence>
<feature type="non-terminal residue" evidence="4">
    <location>
        <position position="473"/>
    </location>
</feature>
<dbReference type="PANTHER" id="PTHR10039:SF15">
    <property type="entry name" value="NACHT DOMAIN-CONTAINING PROTEIN"/>
    <property type="match status" value="1"/>
</dbReference>
<dbReference type="PANTHER" id="PTHR10039">
    <property type="entry name" value="AMELOGENIN"/>
    <property type="match status" value="1"/>
</dbReference>
<dbReference type="RefSeq" id="XP_033537023.1">
    <property type="nucleotide sequence ID" value="XM_033675733.1"/>
</dbReference>
<evidence type="ECO:0000313" key="4">
    <source>
        <dbReference type="EMBL" id="KAF1815392.1"/>
    </source>
</evidence>
<evidence type="ECO:0000259" key="3">
    <source>
        <dbReference type="Pfam" id="PF24883"/>
    </source>
</evidence>
<reference evidence="4 6" key="1">
    <citation type="submission" date="2020-01" db="EMBL/GenBank/DDBJ databases">
        <authorList>
            <consortium name="DOE Joint Genome Institute"/>
            <person name="Haridas S."/>
            <person name="Albert R."/>
            <person name="Binder M."/>
            <person name="Bloem J."/>
            <person name="Labutti K."/>
            <person name="Salamov A."/>
            <person name="Andreopoulos B."/>
            <person name="Baker S.E."/>
            <person name="Barry K."/>
            <person name="Bills G."/>
            <person name="Bluhm B.H."/>
            <person name="Cannon C."/>
            <person name="Castanera R."/>
            <person name="Culley D.E."/>
            <person name="Daum C."/>
            <person name="Ezra D."/>
            <person name="Gonzalez J.B."/>
            <person name="Henrissat B."/>
            <person name="Kuo A."/>
            <person name="Liang C."/>
            <person name="Lipzen A."/>
            <person name="Lutzoni F."/>
            <person name="Magnuson J."/>
            <person name="Mondo S."/>
            <person name="Nolan M."/>
            <person name="Ohm R."/>
            <person name="Pangilinan J."/>
            <person name="Park H.-J."/>
            <person name="Ramirez L."/>
            <person name="Alfaro M."/>
            <person name="Sun H."/>
            <person name="Tritt A."/>
            <person name="Yoshinaga Y."/>
            <person name="Zwiers L.-H."/>
            <person name="Turgeon B.G."/>
            <person name="Goodwin S.B."/>
            <person name="Spatafora J.W."/>
            <person name="Crous P.W."/>
            <person name="Grigoriev I.V."/>
        </authorList>
    </citation>
    <scope>NUCLEOTIDE SEQUENCE</scope>
    <source>
        <strain evidence="4 6">CBS 781.70</strain>
    </source>
</reference>
<dbReference type="InterPro" id="IPR054471">
    <property type="entry name" value="GPIID_WHD"/>
</dbReference>
<name>A0A6G1GBN9_9PEZI</name>
<evidence type="ECO:0000256" key="1">
    <source>
        <dbReference type="ARBA" id="ARBA00022737"/>
    </source>
</evidence>
<dbReference type="Gene3D" id="3.40.50.300">
    <property type="entry name" value="P-loop containing nucleotide triphosphate hydrolases"/>
    <property type="match status" value="1"/>
</dbReference>
<protein>
    <recommendedName>
        <fullName evidence="7">NACHT domain-containing protein</fullName>
    </recommendedName>
</protein>
<dbReference type="InterPro" id="IPR056884">
    <property type="entry name" value="NPHP3-like_N"/>
</dbReference>
<feature type="domain" description="Nephrocystin 3-like N-terminal" evidence="3">
    <location>
        <begin position="62"/>
        <end position="225"/>
    </location>
</feature>